<dbReference type="GO" id="GO:0009231">
    <property type="term" value="P:riboflavin biosynthetic process"/>
    <property type="evidence" value="ECO:0007669"/>
    <property type="project" value="InterPro"/>
</dbReference>
<dbReference type="GO" id="GO:0008531">
    <property type="term" value="F:riboflavin kinase activity"/>
    <property type="evidence" value="ECO:0007669"/>
    <property type="project" value="UniProtKB-UniRule"/>
</dbReference>
<dbReference type="GO" id="GO:0003919">
    <property type="term" value="F:FMN adenylyltransferase activity"/>
    <property type="evidence" value="ECO:0007669"/>
    <property type="project" value="UniProtKB-UniRule"/>
</dbReference>
<evidence type="ECO:0000256" key="5">
    <source>
        <dbReference type="ARBA" id="ARBA00022643"/>
    </source>
</evidence>
<dbReference type="SUPFAM" id="SSF82114">
    <property type="entry name" value="Riboflavin kinase-like"/>
    <property type="match status" value="1"/>
</dbReference>
<evidence type="ECO:0000256" key="11">
    <source>
        <dbReference type="ARBA" id="ARBA00022840"/>
    </source>
</evidence>
<evidence type="ECO:0000256" key="12">
    <source>
        <dbReference type="ARBA" id="ARBA00023268"/>
    </source>
</evidence>
<keyword evidence="7 15" id="KW-0548">Nucleotidyltransferase</keyword>
<organism evidence="17 18">
    <name type="scientific">Buchnera aphidicola subsp. Uroleucon sonchi</name>
    <dbReference type="NCBI Taxonomy" id="118118"/>
    <lineage>
        <taxon>Bacteria</taxon>
        <taxon>Pseudomonadati</taxon>
        <taxon>Pseudomonadota</taxon>
        <taxon>Gammaproteobacteria</taxon>
        <taxon>Enterobacterales</taxon>
        <taxon>Erwiniaceae</taxon>
        <taxon>Buchnera</taxon>
    </lineage>
</organism>
<dbReference type="InterPro" id="IPR023468">
    <property type="entry name" value="Riboflavin_kinase"/>
</dbReference>
<evidence type="ECO:0000256" key="14">
    <source>
        <dbReference type="ARBA" id="ARBA00049494"/>
    </source>
</evidence>
<dbReference type="PANTHER" id="PTHR22749">
    <property type="entry name" value="RIBOFLAVIN KINASE/FMN ADENYLYLTRANSFERASE"/>
    <property type="match status" value="1"/>
</dbReference>
<comment type="function">
    <text evidence="1">Catalyzes the phosphorylation of riboflavin to FMN followed by the adenylation of FMN to FAD.</text>
</comment>
<dbReference type="EC" id="2.7.7.2" evidence="15"/>
<proteinExistence type="inferred from homology"/>
<dbReference type="Gene3D" id="3.40.50.620">
    <property type="entry name" value="HUPs"/>
    <property type="match status" value="1"/>
</dbReference>
<protein>
    <recommendedName>
        <fullName evidence="15">Riboflavin biosynthesis protein</fullName>
    </recommendedName>
    <domain>
        <recommendedName>
            <fullName evidence="15">Riboflavin kinase</fullName>
            <ecNumber evidence="15">2.7.1.26</ecNumber>
        </recommendedName>
        <alternativeName>
            <fullName evidence="15">Flavokinase</fullName>
        </alternativeName>
    </domain>
    <domain>
        <recommendedName>
            <fullName evidence="15">FMN adenylyltransferase</fullName>
            <ecNumber evidence="15">2.7.7.2</ecNumber>
        </recommendedName>
        <alternativeName>
            <fullName evidence="15">FAD pyrophosphorylase</fullName>
        </alternativeName>
        <alternativeName>
            <fullName evidence="15">FAD synthase</fullName>
        </alternativeName>
    </domain>
</protein>
<evidence type="ECO:0000313" key="17">
    <source>
        <dbReference type="EMBL" id="QIE02272.1"/>
    </source>
</evidence>
<dbReference type="InterPro" id="IPR023465">
    <property type="entry name" value="Riboflavin_kinase_dom_sf"/>
</dbReference>
<evidence type="ECO:0000256" key="10">
    <source>
        <dbReference type="ARBA" id="ARBA00022827"/>
    </source>
</evidence>
<dbReference type="UniPathway" id="UPA00276">
    <property type="reaction ID" value="UER00406"/>
</dbReference>
<dbReference type="AlphaFoldDB" id="A0A6C1FI29"/>
<keyword evidence="4 15" id="KW-0285">Flavoprotein</keyword>
<evidence type="ECO:0000256" key="6">
    <source>
        <dbReference type="ARBA" id="ARBA00022679"/>
    </source>
</evidence>
<dbReference type="InterPro" id="IPR015865">
    <property type="entry name" value="Riboflavin_kinase_bac/euk"/>
</dbReference>
<comment type="pathway">
    <text evidence="2 15">Cofactor biosynthesis; FAD biosynthesis; FAD from FMN: step 1/1.</text>
</comment>
<dbReference type="PIRSF" id="PIRSF004491">
    <property type="entry name" value="FAD_Synth"/>
    <property type="match status" value="1"/>
</dbReference>
<dbReference type="NCBIfam" id="TIGR00083">
    <property type="entry name" value="ribF"/>
    <property type="match status" value="1"/>
</dbReference>
<dbReference type="InterPro" id="IPR002606">
    <property type="entry name" value="Riboflavin_kinase_bac"/>
</dbReference>
<dbReference type="SMART" id="SM00904">
    <property type="entry name" value="Flavokinase"/>
    <property type="match status" value="1"/>
</dbReference>
<evidence type="ECO:0000256" key="2">
    <source>
        <dbReference type="ARBA" id="ARBA00004726"/>
    </source>
</evidence>
<dbReference type="NCBIfam" id="NF004163">
    <property type="entry name" value="PRK05627.1-6"/>
    <property type="match status" value="1"/>
</dbReference>
<evidence type="ECO:0000256" key="3">
    <source>
        <dbReference type="ARBA" id="ARBA00005201"/>
    </source>
</evidence>
<keyword evidence="5 15" id="KW-0288">FMN</keyword>
<dbReference type="GO" id="GO:0009398">
    <property type="term" value="P:FMN biosynthetic process"/>
    <property type="evidence" value="ECO:0007669"/>
    <property type="project" value="UniProtKB-UniRule"/>
</dbReference>
<keyword evidence="8 15" id="KW-0547">Nucleotide-binding</keyword>
<comment type="catalytic activity">
    <reaction evidence="13 15">
        <text>riboflavin + ATP = FMN + ADP + H(+)</text>
        <dbReference type="Rhea" id="RHEA:14357"/>
        <dbReference type="ChEBI" id="CHEBI:15378"/>
        <dbReference type="ChEBI" id="CHEBI:30616"/>
        <dbReference type="ChEBI" id="CHEBI:57986"/>
        <dbReference type="ChEBI" id="CHEBI:58210"/>
        <dbReference type="ChEBI" id="CHEBI:456216"/>
        <dbReference type="EC" id="2.7.1.26"/>
    </reaction>
</comment>
<keyword evidence="6 15" id="KW-0808">Transferase</keyword>
<comment type="similarity">
    <text evidence="15">Belongs to the ribF family.</text>
</comment>
<keyword evidence="12" id="KW-0511">Multifunctional enzyme</keyword>
<dbReference type="UniPathway" id="UPA00277">
    <property type="reaction ID" value="UER00407"/>
</dbReference>
<evidence type="ECO:0000256" key="8">
    <source>
        <dbReference type="ARBA" id="ARBA00022741"/>
    </source>
</evidence>
<accession>A0A6C1FI29</accession>
<gene>
    <name evidence="17" type="primary">ribF</name>
    <name evidence="17" type="ORF">GUU85_00695</name>
</gene>
<dbReference type="FunFam" id="3.40.50.620:FF:000021">
    <property type="entry name" value="Riboflavin biosynthesis protein"/>
    <property type="match status" value="1"/>
</dbReference>
<evidence type="ECO:0000256" key="4">
    <source>
        <dbReference type="ARBA" id="ARBA00022630"/>
    </source>
</evidence>
<dbReference type="InterPro" id="IPR014729">
    <property type="entry name" value="Rossmann-like_a/b/a_fold"/>
</dbReference>
<keyword evidence="10 15" id="KW-0274">FAD</keyword>
<dbReference type="EC" id="2.7.1.26" evidence="15"/>
<comment type="catalytic activity">
    <reaction evidence="14 15">
        <text>FMN + ATP + H(+) = FAD + diphosphate</text>
        <dbReference type="Rhea" id="RHEA:17237"/>
        <dbReference type="ChEBI" id="CHEBI:15378"/>
        <dbReference type="ChEBI" id="CHEBI:30616"/>
        <dbReference type="ChEBI" id="CHEBI:33019"/>
        <dbReference type="ChEBI" id="CHEBI:57692"/>
        <dbReference type="ChEBI" id="CHEBI:58210"/>
        <dbReference type="EC" id="2.7.7.2"/>
    </reaction>
</comment>
<dbReference type="CDD" id="cd02064">
    <property type="entry name" value="FAD_synthetase_N"/>
    <property type="match status" value="1"/>
</dbReference>
<reference evidence="17 18" key="1">
    <citation type="submission" date="2020-01" db="EMBL/GenBank/DDBJ databases">
        <title>Complete genome of Buchnera aphidicola isolated from Chaitophorus populeti.</title>
        <authorList>
            <person name="Park J."/>
            <person name="Xi H."/>
        </authorList>
    </citation>
    <scope>NUCLEOTIDE SEQUENCE [LARGE SCALE GENOMIC DNA]</scope>
    <source>
        <strain evidence="17 18">UsonBac</strain>
    </source>
</reference>
<dbReference type="NCBIfam" id="NF004162">
    <property type="entry name" value="PRK05627.1-5"/>
    <property type="match status" value="1"/>
</dbReference>
<sequence length="311" mass="36313">MQIIRGIHNIKHINFNSVITIGKFDGIHLGHQKLLTQVYQISQKYKLLSIVILFEPQPLEFLKKKDIPMRIMKFRDKVKWISSYNIDTILCIRFNQSFKSLNAKEFIINILINKLNVKYIVIGDDFKFGCKRNGNINLLKEMGQQYQFNIIIIRSLYTHSGKISSTNIRIALSKNNIKLATNLLGRPVSITGKVIHGDQIARTLDFPTANVRINEKHLLSNGVYAVKIKYSIKKYCLGISNIGIKPTFIKNKQNTRLLEVHLFNKNIDLYGKYIEIFIYKKIRDEKIFSSRTELKNQIYQDIIKVKEYFKI</sequence>
<evidence type="ECO:0000256" key="13">
    <source>
        <dbReference type="ARBA" id="ARBA00047880"/>
    </source>
</evidence>
<evidence type="ECO:0000256" key="15">
    <source>
        <dbReference type="PIRNR" id="PIRNR004491"/>
    </source>
</evidence>
<keyword evidence="9 15" id="KW-0418">Kinase</keyword>
<name>A0A6C1FI29_BUCUN</name>
<dbReference type="PANTHER" id="PTHR22749:SF6">
    <property type="entry name" value="RIBOFLAVIN KINASE"/>
    <property type="match status" value="1"/>
</dbReference>
<dbReference type="Pfam" id="PF06574">
    <property type="entry name" value="FAD_syn"/>
    <property type="match status" value="1"/>
</dbReference>
<evidence type="ECO:0000256" key="1">
    <source>
        <dbReference type="ARBA" id="ARBA00002121"/>
    </source>
</evidence>
<dbReference type="InterPro" id="IPR015864">
    <property type="entry name" value="FAD_synthase"/>
</dbReference>
<dbReference type="Proteomes" id="UP000502958">
    <property type="component" value="Chromosome"/>
</dbReference>
<evidence type="ECO:0000256" key="7">
    <source>
        <dbReference type="ARBA" id="ARBA00022695"/>
    </source>
</evidence>
<evidence type="ECO:0000313" key="18">
    <source>
        <dbReference type="Proteomes" id="UP000502958"/>
    </source>
</evidence>
<dbReference type="EMBL" id="CP047588">
    <property type="protein sequence ID" value="QIE02272.1"/>
    <property type="molecule type" value="Genomic_DNA"/>
</dbReference>
<dbReference type="Gene3D" id="2.40.30.30">
    <property type="entry name" value="Riboflavin kinase-like"/>
    <property type="match status" value="1"/>
</dbReference>
<evidence type="ECO:0000256" key="9">
    <source>
        <dbReference type="ARBA" id="ARBA00022777"/>
    </source>
</evidence>
<dbReference type="Pfam" id="PF01687">
    <property type="entry name" value="Flavokinase"/>
    <property type="match status" value="1"/>
</dbReference>
<comment type="pathway">
    <text evidence="3 15">Cofactor biosynthesis; FMN biosynthesis; FMN from riboflavin (ATP route): step 1/1.</text>
</comment>
<dbReference type="GO" id="GO:0006747">
    <property type="term" value="P:FAD biosynthetic process"/>
    <property type="evidence" value="ECO:0007669"/>
    <property type="project" value="UniProtKB-UniRule"/>
</dbReference>
<dbReference type="SUPFAM" id="SSF52374">
    <property type="entry name" value="Nucleotidylyl transferase"/>
    <property type="match status" value="1"/>
</dbReference>
<evidence type="ECO:0000259" key="16">
    <source>
        <dbReference type="SMART" id="SM00904"/>
    </source>
</evidence>
<feature type="domain" description="Riboflavin kinase" evidence="16">
    <location>
        <begin position="183"/>
        <end position="310"/>
    </location>
</feature>
<dbReference type="GO" id="GO:0005524">
    <property type="term" value="F:ATP binding"/>
    <property type="evidence" value="ECO:0007669"/>
    <property type="project" value="UniProtKB-UniRule"/>
</dbReference>
<keyword evidence="11 15" id="KW-0067">ATP-binding</keyword>